<sequence length="125" mass="13914">MEPIFLTLGEVLEIHRDQIKRYGGDPDIRDLRLLQSAVAIPASSFGGQYFHGDLFEMGAAYLFHIVQNHPFIDGNKRTGAVSALVFLELNGIEVDTDEKAFENMVRSVAEGKSVKSAVAEFLRMK</sequence>
<dbReference type="PANTHER" id="PTHR39426:SF1">
    <property type="entry name" value="HOMOLOGY TO DEATH-ON-CURING PROTEIN OF PHAGE P1"/>
    <property type="match status" value="1"/>
</dbReference>
<feature type="domain" description="Fido" evidence="1">
    <location>
        <begin position="6"/>
        <end position="124"/>
    </location>
</feature>
<name>A0A1F7RMY7_9BACT</name>
<evidence type="ECO:0000313" key="2">
    <source>
        <dbReference type="EMBL" id="OGL42237.1"/>
    </source>
</evidence>
<dbReference type="EMBL" id="MGDD01000331">
    <property type="protein sequence ID" value="OGL42237.1"/>
    <property type="molecule type" value="Genomic_DNA"/>
</dbReference>
<dbReference type="NCBIfam" id="TIGR01550">
    <property type="entry name" value="DOC_P1"/>
    <property type="match status" value="1"/>
</dbReference>
<dbReference type="Proteomes" id="UP000179266">
    <property type="component" value="Unassembled WGS sequence"/>
</dbReference>
<dbReference type="InterPro" id="IPR053737">
    <property type="entry name" value="Type_II_TA_Toxin"/>
</dbReference>
<dbReference type="InterPro" id="IPR003812">
    <property type="entry name" value="Fido"/>
</dbReference>
<dbReference type="AlphaFoldDB" id="A0A1F7RMY7"/>
<accession>A0A1F7RMY7</accession>
<protein>
    <submittedName>
        <fullName evidence="2">Death-on-curing protein</fullName>
    </submittedName>
</protein>
<gene>
    <name evidence="2" type="ORF">A2161_06705</name>
</gene>
<reference evidence="2 3" key="1">
    <citation type="journal article" date="2016" name="Nat. Commun.">
        <title>Thousands of microbial genomes shed light on interconnected biogeochemical processes in an aquifer system.</title>
        <authorList>
            <person name="Anantharaman K."/>
            <person name="Brown C.T."/>
            <person name="Hug L.A."/>
            <person name="Sharon I."/>
            <person name="Castelle C.J."/>
            <person name="Probst A.J."/>
            <person name="Thomas B.C."/>
            <person name="Singh A."/>
            <person name="Wilkins M.J."/>
            <person name="Karaoz U."/>
            <person name="Brodie E.L."/>
            <person name="Williams K.H."/>
            <person name="Hubbard S.S."/>
            <person name="Banfield J.F."/>
        </authorList>
    </citation>
    <scope>NUCLEOTIDE SEQUENCE [LARGE SCALE GENOMIC DNA]</scope>
</reference>
<comment type="caution">
    <text evidence="2">The sequence shown here is derived from an EMBL/GenBank/DDBJ whole genome shotgun (WGS) entry which is preliminary data.</text>
</comment>
<evidence type="ECO:0000259" key="1">
    <source>
        <dbReference type="PROSITE" id="PS51459"/>
    </source>
</evidence>
<dbReference type="InterPro" id="IPR006440">
    <property type="entry name" value="Doc"/>
</dbReference>
<dbReference type="InterPro" id="IPR036597">
    <property type="entry name" value="Fido-like_dom_sf"/>
</dbReference>
<dbReference type="GO" id="GO:0016301">
    <property type="term" value="F:kinase activity"/>
    <property type="evidence" value="ECO:0007669"/>
    <property type="project" value="InterPro"/>
</dbReference>
<proteinExistence type="predicted"/>
<dbReference type="SUPFAM" id="SSF140931">
    <property type="entry name" value="Fic-like"/>
    <property type="match status" value="1"/>
</dbReference>
<dbReference type="Gene3D" id="1.20.120.1870">
    <property type="entry name" value="Fic/DOC protein, Fido domain"/>
    <property type="match status" value="1"/>
</dbReference>
<dbReference type="PIRSF" id="PIRSF018297">
    <property type="entry name" value="Doc"/>
    <property type="match status" value="1"/>
</dbReference>
<organism evidence="2 3">
    <name type="scientific">Candidatus Schekmanbacteria bacterium RBG_13_48_7</name>
    <dbReference type="NCBI Taxonomy" id="1817878"/>
    <lineage>
        <taxon>Bacteria</taxon>
        <taxon>Candidatus Schekmaniibacteriota</taxon>
    </lineage>
</organism>
<evidence type="ECO:0000313" key="3">
    <source>
        <dbReference type="Proteomes" id="UP000179266"/>
    </source>
</evidence>
<dbReference type="Pfam" id="PF02661">
    <property type="entry name" value="Fic"/>
    <property type="match status" value="1"/>
</dbReference>
<dbReference type="PROSITE" id="PS51459">
    <property type="entry name" value="FIDO"/>
    <property type="match status" value="1"/>
</dbReference>
<dbReference type="PANTHER" id="PTHR39426">
    <property type="entry name" value="HOMOLOGY TO DEATH-ON-CURING PROTEIN OF PHAGE P1"/>
    <property type="match status" value="1"/>
</dbReference>